<keyword evidence="3 6" id="KW-0812">Transmembrane</keyword>
<dbReference type="GO" id="GO:0071555">
    <property type="term" value="P:cell wall organization"/>
    <property type="evidence" value="ECO:0007669"/>
    <property type="project" value="TreeGrafter"/>
</dbReference>
<feature type="transmembrane region" description="Helical" evidence="6">
    <location>
        <begin position="137"/>
        <end position="156"/>
    </location>
</feature>
<organism evidence="7 8">
    <name type="scientific">Erythroxylum novogranatense</name>
    <dbReference type="NCBI Taxonomy" id="1862640"/>
    <lineage>
        <taxon>Eukaryota</taxon>
        <taxon>Viridiplantae</taxon>
        <taxon>Streptophyta</taxon>
        <taxon>Embryophyta</taxon>
        <taxon>Tracheophyta</taxon>
        <taxon>Spermatophyta</taxon>
        <taxon>Magnoliopsida</taxon>
        <taxon>eudicotyledons</taxon>
        <taxon>Gunneridae</taxon>
        <taxon>Pentapetalae</taxon>
        <taxon>rosids</taxon>
        <taxon>fabids</taxon>
        <taxon>Malpighiales</taxon>
        <taxon>Erythroxylaceae</taxon>
        <taxon>Erythroxylum</taxon>
    </lineage>
</organism>
<feature type="transmembrane region" description="Helical" evidence="6">
    <location>
        <begin position="176"/>
        <end position="196"/>
    </location>
</feature>
<evidence type="ECO:0000256" key="1">
    <source>
        <dbReference type="ARBA" id="ARBA00004141"/>
    </source>
</evidence>
<dbReference type="GO" id="GO:0016780">
    <property type="term" value="F:phosphotransferase activity, for other substituted phosphate groups"/>
    <property type="evidence" value="ECO:0007669"/>
    <property type="project" value="InterPro"/>
</dbReference>
<feature type="transmembrane region" description="Helical" evidence="6">
    <location>
        <begin position="315"/>
        <end position="335"/>
    </location>
</feature>
<reference evidence="7 8" key="1">
    <citation type="submission" date="2021-09" db="EMBL/GenBank/DDBJ databases">
        <title>Genomic insights and catalytic innovation underlie evolution of tropane alkaloids biosynthesis.</title>
        <authorList>
            <person name="Wang Y.-J."/>
            <person name="Tian T."/>
            <person name="Huang J.-P."/>
            <person name="Huang S.-X."/>
        </authorList>
    </citation>
    <scope>NUCLEOTIDE SEQUENCE [LARGE SCALE GENOMIC DNA]</scope>
    <source>
        <strain evidence="7">KIB-2018</strain>
        <tissue evidence="7">Leaf</tissue>
    </source>
</reference>
<sequence length="495" mass="53337">MRSLNPYALRLFSSRNRFSLSSFPIHYSSRPPFLCHEGRRSYVGEFRCRWPGPNVHVKAFGDDSGASFVDDWGGDEAATGYVLSSSDGEDSDAEYVLNPLSDVDLPAGSMSSNDAITITAHRLAMIGKGRKKDRNKLGMLNTLALVAFLTLLLIFVDWCAWRIVRLPLTPFYLSRPFFISVTLVSFAGYFCVPILNDLKIHQEIRKEDSIRYSRKRATPTMGGLFFVPVGVGVAKYIAGFSSVEVSGVAFATLAFALIGLLGDILTLTKNCKSGLSTWIKNILEVAVGTWFSFWLETTYISSPYSMRTLVPLPAPVGLVCLGNCCYSWLSSFCFVSMGDAISLTDGLDGLVSGTGALALIGMSIAVLPICSELSIFGASMAGACVGFLLHNRYKASIIMGETGSLALGGALAAMAASTGMFFPLFISSGIFFLEASSYILQMLTAKATRRLLRIAPFQQGLVVLRGLKEPVIVGGAYVVSSILALLAGYLGLISA</sequence>
<evidence type="ECO:0000256" key="5">
    <source>
        <dbReference type="ARBA" id="ARBA00023136"/>
    </source>
</evidence>
<feature type="transmembrane region" description="Helical" evidence="6">
    <location>
        <begin position="217"/>
        <end position="239"/>
    </location>
</feature>
<comment type="subcellular location">
    <subcellularLocation>
        <location evidence="1">Membrane</location>
        <topology evidence="1">Multi-pass membrane protein</topology>
    </subcellularLocation>
</comment>
<feature type="transmembrane region" description="Helical" evidence="6">
    <location>
        <begin position="471"/>
        <end position="492"/>
    </location>
</feature>
<keyword evidence="8" id="KW-1185">Reference proteome</keyword>
<feature type="transmembrane region" description="Helical" evidence="6">
    <location>
        <begin position="373"/>
        <end position="393"/>
    </location>
</feature>
<evidence type="ECO:0000256" key="3">
    <source>
        <dbReference type="ARBA" id="ARBA00022692"/>
    </source>
</evidence>
<dbReference type="GO" id="GO:0005886">
    <property type="term" value="C:plasma membrane"/>
    <property type="evidence" value="ECO:0007669"/>
    <property type="project" value="TreeGrafter"/>
</dbReference>
<evidence type="ECO:0000256" key="4">
    <source>
        <dbReference type="ARBA" id="ARBA00022989"/>
    </source>
</evidence>
<accession>A0AAV8T653</accession>
<gene>
    <name evidence="7" type="ORF">K2173_006737</name>
</gene>
<dbReference type="PANTHER" id="PTHR22926:SF5">
    <property type="entry name" value="PHOSPHO-N-ACETYLMURAMOYL-PENTAPEPTIDE-TRANSFERASE HOMOLOG"/>
    <property type="match status" value="1"/>
</dbReference>
<evidence type="ECO:0000256" key="6">
    <source>
        <dbReference type="SAM" id="Phobius"/>
    </source>
</evidence>
<dbReference type="AlphaFoldDB" id="A0AAV8T653"/>
<dbReference type="PROSITE" id="PS01347">
    <property type="entry name" value="MRAY_1"/>
    <property type="match status" value="1"/>
</dbReference>
<feature type="transmembrane region" description="Helical" evidence="6">
    <location>
        <begin position="405"/>
        <end position="433"/>
    </location>
</feature>
<feature type="transmembrane region" description="Helical" evidence="6">
    <location>
        <begin position="347"/>
        <end position="367"/>
    </location>
</feature>
<dbReference type="Pfam" id="PF00953">
    <property type="entry name" value="Glycos_transf_4"/>
    <property type="match status" value="1"/>
</dbReference>
<keyword evidence="4 6" id="KW-1133">Transmembrane helix</keyword>
<proteinExistence type="predicted"/>
<comment type="caution">
    <text evidence="7">The sequence shown here is derived from an EMBL/GenBank/DDBJ whole genome shotgun (WGS) entry which is preliminary data.</text>
</comment>
<dbReference type="PANTHER" id="PTHR22926">
    <property type="entry name" value="PHOSPHO-N-ACETYLMURAMOYL-PENTAPEPTIDE-TRANSFERASE"/>
    <property type="match status" value="1"/>
</dbReference>
<dbReference type="EMBL" id="JAIWQS010000006">
    <property type="protein sequence ID" value="KAJ8762073.1"/>
    <property type="molecule type" value="Genomic_DNA"/>
</dbReference>
<dbReference type="InterPro" id="IPR000715">
    <property type="entry name" value="Glycosyl_transferase_4"/>
</dbReference>
<keyword evidence="2" id="KW-0808">Transferase</keyword>
<dbReference type="InterPro" id="IPR018480">
    <property type="entry name" value="PNAcMuramoyl-5peptid_Trfase_CS"/>
</dbReference>
<evidence type="ECO:0000313" key="8">
    <source>
        <dbReference type="Proteomes" id="UP001159364"/>
    </source>
</evidence>
<keyword evidence="5 6" id="KW-0472">Membrane</keyword>
<evidence type="ECO:0000313" key="7">
    <source>
        <dbReference type="EMBL" id="KAJ8762073.1"/>
    </source>
</evidence>
<dbReference type="Proteomes" id="UP001159364">
    <property type="component" value="Linkage Group LG06"/>
</dbReference>
<feature type="transmembrane region" description="Helical" evidence="6">
    <location>
        <begin position="245"/>
        <end position="266"/>
    </location>
</feature>
<feature type="transmembrane region" description="Helical" evidence="6">
    <location>
        <begin position="278"/>
        <end position="295"/>
    </location>
</feature>
<evidence type="ECO:0000256" key="2">
    <source>
        <dbReference type="ARBA" id="ARBA00022679"/>
    </source>
</evidence>
<protein>
    <submittedName>
        <fullName evidence="7">Uncharacterized protein</fullName>
    </submittedName>
</protein>
<dbReference type="GO" id="GO:0044038">
    <property type="term" value="P:cell wall macromolecule biosynthetic process"/>
    <property type="evidence" value="ECO:0007669"/>
    <property type="project" value="TreeGrafter"/>
</dbReference>
<name>A0AAV8T653_9ROSI</name>